<keyword evidence="1" id="KW-0472">Membrane</keyword>
<proteinExistence type="predicted"/>
<evidence type="ECO:0000256" key="1">
    <source>
        <dbReference type="SAM" id="Phobius"/>
    </source>
</evidence>
<sequence>MNELSMLLQTIEYVAAYFGWGYYFYSVGYFWYDKFNCIVNDMRRVQSNGMIRAVYA</sequence>
<keyword evidence="1" id="KW-0812">Transmembrane</keyword>
<reference evidence="2 3" key="1">
    <citation type="submission" date="2011-08" db="EMBL/GenBank/DDBJ databases">
        <authorList>
            <person name="Weinstock G."/>
            <person name="Sodergren E."/>
            <person name="Clifton S."/>
            <person name="Fulton L."/>
            <person name="Fulton B."/>
            <person name="Courtney L."/>
            <person name="Fronick C."/>
            <person name="Harrison M."/>
            <person name="Strong C."/>
            <person name="Farmer C."/>
            <person name="Delahaunty K."/>
            <person name="Markovic C."/>
            <person name="Hall O."/>
            <person name="Minx P."/>
            <person name="Tomlinson C."/>
            <person name="Mitreva M."/>
            <person name="Hou S."/>
            <person name="Chen J."/>
            <person name="Wollam A."/>
            <person name="Pepin K.H."/>
            <person name="Johnson M."/>
            <person name="Bhonagiri V."/>
            <person name="Zhang X."/>
            <person name="Suruliraj S."/>
            <person name="Warren W."/>
            <person name="Chinwalla A."/>
            <person name="Mardis E.R."/>
            <person name="Wilson R.K."/>
        </authorList>
    </citation>
    <scope>NUCLEOTIDE SEQUENCE [LARGE SCALE GENOMIC DNA]</scope>
    <source>
        <strain evidence="2 3">F0357</strain>
    </source>
</reference>
<dbReference type="AlphaFoldDB" id="G9YEP1"/>
<comment type="caution">
    <text evidence="2">The sequence shown here is derived from an EMBL/GenBank/DDBJ whole genome shotgun (WGS) entry which is preliminary data.</text>
</comment>
<dbReference type="EMBL" id="AGCJ01000003">
    <property type="protein sequence ID" value="EHM43844.1"/>
    <property type="molecule type" value="Genomic_DNA"/>
</dbReference>
<organism evidence="2 3">
    <name type="scientific">Anaeroglobus geminatus F0357</name>
    <dbReference type="NCBI Taxonomy" id="861450"/>
    <lineage>
        <taxon>Bacteria</taxon>
        <taxon>Bacillati</taxon>
        <taxon>Bacillota</taxon>
        <taxon>Negativicutes</taxon>
        <taxon>Veillonellales</taxon>
        <taxon>Veillonellaceae</taxon>
        <taxon>Anaeroglobus</taxon>
    </lineage>
</organism>
<keyword evidence="1" id="KW-1133">Transmembrane helix</keyword>
<dbReference type="Proteomes" id="UP000005481">
    <property type="component" value="Unassembled WGS sequence"/>
</dbReference>
<keyword evidence="3" id="KW-1185">Reference proteome</keyword>
<dbReference type="HOGENOM" id="CLU_3154650_0_0_9"/>
<evidence type="ECO:0000313" key="3">
    <source>
        <dbReference type="Proteomes" id="UP000005481"/>
    </source>
</evidence>
<feature type="transmembrane region" description="Helical" evidence="1">
    <location>
        <begin position="14"/>
        <end position="32"/>
    </location>
</feature>
<name>G9YEP1_9FIRM</name>
<protein>
    <submittedName>
        <fullName evidence="2">Uncharacterized protein</fullName>
    </submittedName>
</protein>
<accession>G9YEP1</accession>
<dbReference type="STRING" id="861450.HMPREF0080_00100"/>
<gene>
    <name evidence="2" type="ORF">HMPREF0080_00100</name>
</gene>
<evidence type="ECO:0000313" key="2">
    <source>
        <dbReference type="EMBL" id="EHM43844.1"/>
    </source>
</evidence>